<keyword evidence="9 11" id="KW-0472">Membrane</keyword>
<evidence type="ECO:0000313" key="14">
    <source>
        <dbReference type="Proteomes" id="UP001333818"/>
    </source>
</evidence>
<reference evidence="13" key="1">
    <citation type="submission" date="2024-01" db="EMBL/GenBank/DDBJ databases">
        <title>Bank of Algae and Cyanobacteria of the Azores (BACA) strain genomes.</title>
        <authorList>
            <person name="Luz R."/>
            <person name="Cordeiro R."/>
            <person name="Fonseca A."/>
            <person name="Goncalves V."/>
        </authorList>
    </citation>
    <scope>NUCLEOTIDE SEQUENCE</scope>
    <source>
        <strain evidence="13">BACA0141</strain>
    </source>
</reference>
<feature type="domain" description="Cation/H+ exchanger transmembrane" evidence="12">
    <location>
        <begin position="48"/>
        <end position="454"/>
    </location>
</feature>
<dbReference type="Pfam" id="PF00999">
    <property type="entry name" value="Na_H_Exchanger"/>
    <property type="match status" value="1"/>
</dbReference>
<evidence type="ECO:0000256" key="9">
    <source>
        <dbReference type="ARBA" id="ARBA00023136"/>
    </source>
</evidence>
<evidence type="ECO:0000256" key="8">
    <source>
        <dbReference type="ARBA" id="ARBA00023065"/>
    </source>
</evidence>
<keyword evidence="6 11" id="KW-1133">Transmembrane helix</keyword>
<keyword evidence="7" id="KW-0915">Sodium</keyword>
<feature type="transmembrane region" description="Helical" evidence="11">
    <location>
        <begin position="371"/>
        <end position="392"/>
    </location>
</feature>
<evidence type="ECO:0000256" key="6">
    <source>
        <dbReference type="ARBA" id="ARBA00022989"/>
    </source>
</evidence>
<keyword evidence="8" id="KW-0406">Ion transport</keyword>
<evidence type="ECO:0000256" key="4">
    <source>
        <dbReference type="ARBA" id="ARBA00022449"/>
    </source>
</evidence>
<feature type="transmembrane region" description="Helical" evidence="11">
    <location>
        <begin position="25"/>
        <end position="51"/>
    </location>
</feature>
<feature type="transmembrane region" description="Helical" evidence="11">
    <location>
        <begin position="63"/>
        <end position="89"/>
    </location>
</feature>
<feature type="transmembrane region" description="Helical" evidence="11">
    <location>
        <begin position="219"/>
        <end position="241"/>
    </location>
</feature>
<feature type="transmembrane region" description="Helical" evidence="11">
    <location>
        <begin position="184"/>
        <end position="207"/>
    </location>
</feature>
<evidence type="ECO:0000256" key="7">
    <source>
        <dbReference type="ARBA" id="ARBA00023053"/>
    </source>
</evidence>
<comment type="similarity">
    <text evidence="2">Belongs to the monovalent cation:proton antiporter 2 (CPA2) transporter (TC 2.A.37) family.</text>
</comment>
<evidence type="ECO:0000256" key="2">
    <source>
        <dbReference type="ARBA" id="ARBA00005551"/>
    </source>
</evidence>
<protein>
    <submittedName>
        <fullName evidence="13">Cation:proton antiporter</fullName>
    </submittedName>
</protein>
<comment type="caution">
    <text evidence="13">The sequence shown here is derived from an EMBL/GenBank/DDBJ whole genome shotgun (WGS) entry which is preliminary data.</text>
</comment>
<feature type="transmembrane region" description="Helical" evidence="11">
    <location>
        <begin position="433"/>
        <end position="454"/>
    </location>
</feature>
<dbReference type="PANTHER" id="PTHR43562:SF3">
    <property type="entry name" value="SODIUM ION_PROTON EXCHANGER (EUROFUNG)"/>
    <property type="match status" value="1"/>
</dbReference>
<dbReference type="Gene3D" id="1.20.1530.20">
    <property type="match status" value="1"/>
</dbReference>
<sequence>MIRANLGDSLASIFNFGFDFSKPTFLLATAVQASSSIVLAGVLLSLVVIYFTSKLGGEISHRFGFPTVLGELVGGVLIGVSAFHILIFANGNDARSNSMIVAFLQATNGLSAEATPATFASISEILYDFSELGVIILLFEIGLESNLRELLKVGAQAAIVAVVGVTVPFALGTVGLMLLFHMSAIPAIFAGAALTATSIGITSKVLSELGQLNSKEGQIILGAAVIDDVLGIMVLAVVASLAKTGKVDVTNVVLLIVGATVFLLGAIWLGRFFNRAFIRVINRLKTRGGVIVPAMIFALSMAYLGAALHLEAILGAFAAGLVLEESDPRKELEVLLKPISDIFVPIFFVSVGAKTDLGVLNPLIPENREGLIIATFLIVVAILGKVVTGFTIRGKVPINRLAIGVGMIPRGEVGLVFAGVGAASGALSPALNAAILVMVIVTTFIAPPLLGIVLPRKRAN</sequence>
<evidence type="ECO:0000256" key="3">
    <source>
        <dbReference type="ARBA" id="ARBA00022448"/>
    </source>
</evidence>
<evidence type="ECO:0000259" key="12">
    <source>
        <dbReference type="Pfam" id="PF00999"/>
    </source>
</evidence>
<dbReference type="GO" id="GO:0016020">
    <property type="term" value="C:membrane"/>
    <property type="evidence" value="ECO:0007669"/>
    <property type="project" value="UniProtKB-SubCell"/>
</dbReference>
<proteinExistence type="inferred from homology"/>
<dbReference type="GO" id="GO:0015297">
    <property type="term" value="F:antiporter activity"/>
    <property type="evidence" value="ECO:0007669"/>
    <property type="project" value="UniProtKB-KW"/>
</dbReference>
<evidence type="ECO:0000256" key="1">
    <source>
        <dbReference type="ARBA" id="ARBA00004141"/>
    </source>
</evidence>
<evidence type="ECO:0000256" key="5">
    <source>
        <dbReference type="ARBA" id="ARBA00022692"/>
    </source>
</evidence>
<organism evidence="13 14">
    <name type="scientific">Tumidithrix elongata BACA0141</name>
    <dbReference type="NCBI Taxonomy" id="2716417"/>
    <lineage>
        <taxon>Bacteria</taxon>
        <taxon>Bacillati</taxon>
        <taxon>Cyanobacteriota</taxon>
        <taxon>Cyanophyceae</taxon>
        <taxon>Pseudanabaenales</taxon>
        <taxon>Pseudanabaenaceae</taxon>
        <taxon>Tumidithrix</taxon>
        <taxon>Tumidithrix elongata</taxon>
    </lineage>
</organism>
<feature type="transmembrane region" description="Helical" evidence="11">
    <location>
        <begin position="155"/>
        <end position="178"/>
    </location>
</feature>
<evidence type="ECO:0000256" key="10">
    <source>
        <dbReference type="ARBA" id="ARBA00023201"/>
    </source>
</evidence>
<evidence type="ECO:0000256" key="11">
    <source>
        <dbReference type="SAM" id="Phobius"/>
    </source>
</evidence>
<dbReference type="RefSeq" id="WP_330482331.1">
    <property type="nucleotide sequence ID" value="NZ_JAZBJZ010000009.1"/>
</dbReference>
<keyword evidence="14" id="KW-1185">Reference proteome</keyword>
<feature type="transmembrane region" description="Helical" evidence="11">
    <location>
        <begin position="294"/>
        <end position="322"/>
    </location>
</feature>
<comment type="subcellular location">
    <subcellularLocation>
        <location evidence="1">Membrane</location>
        <topology evidence="1">Multi-pass membrane protein</topology>
    </subcellularLocation>
</comment>
<name>A0AAW9PTK2_9CYAN</name>
<dbReference type="EMBL" id="JAZBJZ010000009">
    <property type="protein sequence ID" value="MEE3715907.1"/>
    <property type="molecule type" value="Genomic_DNA"/>
</dbReference>
<keyword evidence="10" id="KW-0739">Sodium transport</keyword>
<keyword evidence="4" id="KW-0050">Antiport</keyword>
<keyword evidence="3" id="KW-0813">Transport</keyword>
<dbReference type="AlphaFoldDB" id="A0AAW9PTK2"/>
<accession>A0AAW9PTK2</accession>
<keyword evidence="5 11" id="KW-0812">Transmembrane</keyword>
<dbReference type="GO" id="GO:0006814">
    <property type="term" value="P:sodium ion transport"/>
    <property type="evidence" value="ECO:0007669"/>
    <property type="project" value="UniProtKB-KW"/>
</dbReference>
<evidence type="ECO:0000313" key="13">
    <source>
        <dbReference type="EMBL" id="MEE3715907.1"/>
    </source>
</evidence>
<dbReference type="PANTHER" id="PTHR43562">
    <property type="entry name" value="NAPA-TYPE SODIUM/HYDROGEN ANTIPORTER"/>
    <property type="match status" value="1"/>
</dbReference>
<dbReference type="Proteomes" id="UP001333818">
    <property type="component" value="Unassembled WGS sequence"/>
</dbReference>
<feature type="transmembrane region" description="Helical" evidence="11">
    <location>
        <begin position="253"/>
        <end position="273"/>
    </location>
</feature>
<dbReference type="InterPro" id="IPR038770">
    <property type="entry name" value="Na+/solute_symporter_sf"/>
</dbReference>
<dbReference type="InterPro" id="IPR006153">
    <property type="entry name" value="Cation/H_exchanger_TM"/>
</dbReference>
<gene>
    <name evidence="13" type="ORF">V2H45_04005</name>
</gene>
<dbReference type="GO" id="GO:1902600">
    <property type="term" value="P:proton transmembrane transport"/>
    <property type="evidence" value="ECO:0007669"/>
    <property type="project" value="InterPro"/>
</dbReference>